<reference evidence="3" key="1">
    <citation type="submission" date="2021-12" db="EMBL/GenBank/DDBJ databases">
        <authorList>
            <person name="Zaccaron A."/>
            <person name="Stergiopoulos I."/>
        </authorList>
    </citation>
    <scope>NUCLEOTIDE SEQUENCE</scope>
    <source>
        <strain evidence="3">Race5_Kim</strain>
    </source>
</reference>
<feature type="compositionally biased region" description="Polar residues" evidence="1">
    <location>
        <begin position="584"/>
        <end position="595"/>
    </location>
</feature>
<dbReference type="PANTHER" id="PTHR37577:SF1">
    <property type="entry name" value="INTEGRAL MEMBRANE PROTEIN"/>
    <property type="match status" value="1"/>
</dbReference>
<dbReference type="OrthoDB" id="5427664at2759"/>
<name>A0A9Q8LGX1_PASFU</name>
<evidence type="ECO:0000313" key="3">
    <source>
        <dbReference type="EMBL" id="UJO17242.1"/>
    </source>
</evidence>
<evidence type="ECO:0000256" key="1">
    <source>
        <dbReference type="SAM" id="MobiDB-lite"/>
    </source>
</evidence>
<feature type="transmembrane region" description="Helical" evidence="2">
    <location>
        <begin position="150"/>
        <end position="171"/>
    </location>
</feature>
<feature type="compositionally biased region" description="Basic and acidic residues" evidence="1">
    <location>
        <begin position="569"/>
        <end position="580"/>
    </location>
</feature>
<accession>A0A9Q8LGX1</accession>
<reference evidence="3" key="2">
    <citation type="journal article" date="2022" name="Microb. Genom.">
        <title>A chromosome-scale genome assembly of the tomato pathogen Cladosporium fulvum reveals a compartmentalized genome architecture and the presence of a dispensable chromosome.</title>
        <authorList>
            <person name="Zaccaron A.Z."/>
            <person name="Chen L.H."/>
            <person name="Samaras A."/>
            <person name="Stergiopoulos I."/>
        </authorList>
    </citation>
    <scope>NUCLEOTIDE SEQUENCE</scope>
    <source>
        <strain evidence="3">Race5_Kim</strain>
    </source>
</reference>
<sequence length="595" mass="65397">MISKNECFELIVNGTVVKPDADISGPGVLIAFVFSAGATLLATLIAYAFGLVDDGLLRPVDRLVLRAPSRASKHLQLHVALRKAVLALSDQQIVTGIAILGAGFNGLRSGTISVYHFQTVIYLAWMSSSVHLSALTLLRPYLHSHKGVMWWRVAGMLTLLVMLLVALVPTVSNDWMILSNNDAGTYGSTKSALGVPAICYWGETWGVGRNPDSIMSFVVLIVSYIWKMGGLFMPVRSRLETWFRNPCDHVLERLLTAVARKHERHGGVVWRWVFRSGLAIYLPLTAFLETLGSFSAALWLSVLGFIYGGLQILVPRALVQQLDSNVQANEDSFGFGQLMPLILLVQPLGAISEHFGLKKGTEDEALYNDRGTSDRYTAAVASLSSSPHAIGIPEQPFLHFMASYRAAPIKEQTPERMQLKALLYTSTLFHLLIWLTHAGVLGTAIIVFYVDYFTIGYQSAGNWQYIGFGVVAWLAFTPLVTLVLSPFSRLGRRMKCGLHGNANEVQMQAMEACQKDDASSCSPLTGDLEQRTGFGKRWTPPNLQVNTQTGQVDTNSLTITPTRPVNGSKEGEVWASEWRRRSIAQGNSPRSPKTA</sequence>
<gene>
    <name evidence="3" type="ORF">CLAFUR5_05567</name>
</gene>
<keyword evidence="2" id="KW-0472">Membrane</keyword>
<dbReference type="EMBL" id="CP090167">
    <property type="protein sequence ID" value="UJO17242.1"/>
    <property type="molecule type" value="Genomic_DNA"/>
</dbReference>
<feature type="region of interest" description="Disordered" evidence="1">
    <location>
        <begin position="554"/>
        <end position="595"/>
    </location>
</feature>
<organism evidence="3 4">
    <name type="scientific">Passalora fulva</name>
    <name type="common">Tomato leaf mold</name>
    <name type="synonym">Cladosporium fulvum</name>
    <dbReference type="NCBI Taxonomy" id="5499"/>
    <lineage>
        <taxon>Eukaryota</taxon>
        <taxon>Fungi</taxon>
        <taxon>Dikarya</taxon>
        <taxon>Ascomycota</taxon>
        <taxon>Pezizomycotina</taxon>
        <taxon>Dothideomycetes</taxon>
        <taxon>Dothideomycetidae</taxon>
        <taxon>Mycosphaerellales</taxon>
        <taxon>Mycosphaerellaceae</taxon>
        <taxon>Fulvia</taxon>
    </lineage>
</organism>
<dbReference type="KEGG" id="ffu:CLAFUR5_05567"/>
<keyword evidence="4" id="KW-1185">Reference proteome</keyword>
<dbReference type="GeneID" id="71985445"/>
<dbReference type="Proteomes" id="UP000756132">
    <property type="component" value="Chromosome 5"/>
</dbReference>
<keyword evidence="2" id="KW-1133">Transmembrane helix</keyword>
<proteinExistence type="predicted"/>
<evidence type="ECO:0000313" key="4">
    <source>
        <dbReference type="Proteomes" id="UP000756132"/>
    </source>
</evidence>
<feature type="compositionally biased region" description="Polar residues" evidence="1">
    <location>
        <begin position="554"/>
        <end position="565"/>
    </location>
</feature>
<dbReference type="RefSeq" id="XP_047761608.1">
    <property type="nucleotide sequence ID" value="XM_047904715.1"/>
</dbReference>
<protein>
    <submittedName>
        <fullName evidence="3">Elsinochromes biosynthesis cluster protein HP1</fullName>
    </submittedName>
</protein>
<dbReference type="AlphaFoldDB" id="A0A9Q8LGX1"/>
<dbReference type="InterPro" id="IPR053018">
    <property type="entry name" value="Elsinochrome_Biosynth-Asso"/>
</dbReference>
<feature type="transmembrane region" description="Helical" evidence="2">
    <location>
        <begin position="462"/>
        <end position="485"/>
    </location>
</feature>
<feature type="transmembrane region" description="Helical" evidence="2">
    <location>
        <begin position="28"/>
        <end position="52"/>
    </location>
</feature>
<keyword evidence="2" id="KW-0812">Transmembrane</keyword>
<feature type="transmembrane region" description="Helical" evidence="2">
    <location>
        <begin position="294"/>
        <end position="314"/>
    </location>
</feature>
<feature type="transmembrane region" description="Helical" evidence="2">
    <location>
        <begin position="119"/>
        <end position="138"/>
    </location>
</feature>
<dbReference type="PANTHER" id="PTHR37577">
    <property type="entry name" value="INTEGRAL MEMBRANE PROTEIN"/>
    <property type="match status" value="1"/>
</dbReference>
<dbReference type="OMA" id="NANEVQM"/>
<evidence type="ECO:0000256" key="2">
    <source>
        <dbReference type="SAM" id="Phobius"/>
    </source>
</evidence>
<feature type="transmembrane region" description="Helical" evidence="2">
    <location>
        <begin position="214"/>
        <end position="235"/>
    </location>
</feature>
<feature type="transmembrane region" description="Helical" evidence="2">
    <location>
        <begin position="421"/>
        <end position="450"/>
    </location>
</feature>
<feature type="transmembrane region" description="Helical" evidence="2">
    <location>
        <begin position="269"/>
        <end position="288"/>
    </location>
</feature>